<organism evidence="16 17">
    <name type="scientific">Ancylostoma ceylanicum</name>
    <dbReference type="NCBI Taxonomy" id="53326"/>
    <lineage>
        <taxon>Eukaryota</taxon>
        <taxon>Metazoa</taxon>
        <taxon>Ecdysozoa</taxon>
        <taxon>Nematoda</taxon>
        <taxon>Chromadorea</taxon>
        <taxon>Rhabditida</taxon>
        <taxon>Rhabditina</taxon>
        <taxon>Rhabditomorpha</taxon>
        <taxon>Strongyloidea</taxon>
        <taxon>Ancylostomatidae</taxon>
        <taxon>Ancylostomatinae</taxon>
        <taxon>Ancylostoma</taxon>
    </lineage>
</organism>
<keyword evidence="12" id="KW-0804">Transcription</keyword>
<comment type="subcellular location">
    <subcellularLocation>
        <location evidence="2">Cytoplasm</location>
        <location evidence="2">P-body</location>
    </subcellularLocation>
    <subcellularLocation>
        <location evidence="1">Nucleus</location>
    </subcellularLocation>
</comment>
<evidence type="ECO:0000313" key="16">
    <source>
        <dbReference type="EMBL" id="EPB72071.1"/>
    </source>
</evidence>
<keyword evidence="9" id="KW-0805">Transcription regulation</keyword>
<dbReference type="InterPro" id="IPR007216">
    <property type="entry name" value="CNOT9"/>
</dbReference>
<dbReference type="GO" id="GO:0006402">
    <property type="term" value="P:mRNA catabolic process"/>
    <property type="evidence" value="ECO:0007669"/>
    <property type="project" value="InterPro"/>
</dbReference>
<reference evidence="16 17" key="1">
    <citation type="submission" date="2013-05" db="EMBL/GenBank/DDBJ databases">
        <title>Draft genome of the parasitic nematode Anyclostoma ceylanicum.</title>
        <authorList>
            <person name="Mitreva M."/>
        </authorList>
    </citation>
    <scope>NUCLEOTIDE SEQUENCE [LARGE SCALE GENOMIC DNA]</scope>
</reference>
<dbReference type="Gene3D" id="2.60.120.650">
    <property type="entry name" value="Cupin"/>
    <property type="match status" value="1"/>
</dbReference>
<keyword evidence="13" id="KW-0539">Nucleus</keyword>
<evidence type="ECO:0000313" key="17">
    <source>
        <dbReference type="Proteomes" id="UP000054495"/>
    </source>
</evidence>
<evidence type="ECO:0000256" key="8">
    <source>
        <dbReference type="ARBA" id="ARBA00022845"/>
    </source>
</evidence>
<dbReference type="Proteomes" id="UP000054495">
    <property type="component" value="Unassembled WGS sequence"/>
</dbReference>
<dbReference type="SUPFAM" id="SSF46785">
    <property type="entry name" value="Winged helix' DNA-binding domain"/>
    <property type="match status" value="2"/>
</dbReference>
<dbReference type="InterPro" id="IPR040608">
    <property type="entry name" value="Snf8/Vps36"/>
</dbReference>
<dbReference type="FunFam" id="1.10.10.10:FF:000085">
    <property type="entry name" value="Vacuolar-sorting protein SNF8"/>
    <property type="match status" value="1"/>
</dbReference>
<evidence type="ECO:0000256" key="15">
    <source>
        <dbReference type="SAM" id="MobiDB-lite"/>
    </source>
</evidence>
<dbReference type="AlphaFoldDB" id="A0A0D6LPX3"/>
<evidence type="ECO:0000256" key="2">
    <source>
        <dbReference type="ARBA" id="ARBA00004201"/>
    </source>
</evidence>
<dbReference type="Gene3D" id="6.10.140.180">
    <property type="match status" value="1"/>
</dbReference>
<feature type="region of interest" description="Disordered" evidence="15">
    <location>
        <begin position="1"/>
        <end position="29"/>
    </location>
</feature>
<dbReference type="Pfam" id="PF04078">
    <property type="entry name" value="Rcd1"/>
    <property type="match status" value="1"/>
</dbReference>
<evidence type="ECO:0000256" key="9">
    <source>
        <dbReference type="ARBA" id="ARBA00023015"/>
    </source>
</evidence>
<evidence type="ECO:0000256" key="13">
    <source>
        <dbReference type="ARBA" id="ARBA00023242"/>
    </source>
</evidence>
<evidence type="ECO:0000256" key="14">
    <source>
        <dbReference type="ARBA" id="ARBA00030283"/>
    </source>
</evidence>
<gene>
    <name evidence="16" type="ORF">ANCCEY_08822</name>
</gene>
<sequence>MMTLASPDARASPATQAQQAAQPSAPGMQVDREEILQWILDLKDCNKRENALLELSKKRDSVPELPIWLWYSFGTMAALLQEVIAIYPAIMPANLTAAQSNRVCNALALMQCVASHKDTRGPFLQAHIPLYLYPFLHTTKTSRSFEYLRLTSLGVIGALVKTDEKEVISFLLSTEIIPLCLRIMEQGTELSKTVATFILQKILLDDTGLSYICQTYERFSHVAMILGKMVMKLSRDPSSRLLKHVIRCYSRLSDNPRAQQALRQCLPDQLKDETFKAILDEDKSSRHWLRSLMNNLGWHTEKKDIVGKDGPCNLERHDAKDLTEKEFLKRYAYDEPVVIYNIDNEEFRKLTARKKMLEDWESTPVTLNSANTYSYTRVPSTFGEYLDRYLKPQSLETLGNETLYLFGDIDQKIWKPLLEKYRIPKWSLPGHSPALSFGIAGAGTGVPFHFHGPVFAEVIYGSKRWFLYPYEDRPDFEPDHTTLECYLRVIRQRNGTSMTIRTELRVKTMEGNKCSQCLDMASRRRGVGVAAVQRKQETQAKFNAKGEQMASEQLQMFSKQLEEFIMRLEQFAHRHRDEIRKNSQFRRHFQEMCASVGVDPLASGKGFWAEKLGVGDFYYELAVQIVEVCLSTNHINGGIMTVEEIRNRLMRSRSRTRKETITTDDILRSVDKLKVLGGGFELVPLGGGRFLVQSVPGELSMDHSRVLQLAEDAAYVTKELIIDRLRWDEPRAQAVLDHLVKEGLAWVDEQATDTVQYWVPSLFLQQYCHSSSSTSVSESLQSMSVY</sequence>
<dbReference type="PANTHER" id="PTHR12262">
    <property type="entry name" value="CCR4-NOT TRANSCRIPTION COMPLEX SUBUNIT 9"/>
    <property type="match status" value="1"/>
</dbReference>
<dbReference type="InterPro" id="IPR036390">
    <property type="entry name" value="WH_DNA-bd_sf"/>
</dbReference>
<protein>
    <recommendedName>
        <fullName evidence="5">CCR4-NOT transcription complex subunit 9</fullName>
    </recommendedName>
    <alternativeName>
        <fullName evidence="14">Cell differentiation protein RQCD1 homolog</fullName>
    </alternativeName>
</protein>
<accession>A0A0D6LPX3</accession>
<comment type="similarity">
    <text evidence="3">Belongs to the CNOT9 family.</text>
</comment>
<keyword evidence="8" id="KW-0810">Translation regulation</keyword>
<keyword evidence="17" id="KW-1185">Reference proteome</keyword>
<evidence type="ECO:0000256" key="10">
    <source>
        <dbReference type="ARBA" id="ARBA00023158"/>
    </source>
</evidence>
<dbReference type="GO" id="GO:0000932">
    <property type="term" value="C:P-body"/>
    <property type="evidence" value="ECO:0007669"/>
    <property type="project" value="UniProtKB-SubCell"/>
</dbReference>
<evidence type="ECO:0000256" key="6">
    <source>
        <dbReference type="ARBA" id="ARBA00022490"/>
    </source>
</evidence>
<comment type="similarity">
    <text evidence="4">Belongs to the SNF8 family.</text>
</comment>
<dbReference type="FunFam" id="1.25.10.10:FF:000037">
    <property type="entry name" value="CCR4-NOT transcription complex subunit 9"/>
    <property type="match status" value="1"/>
</dbReference>
<dbReference type="Gene3D" id="1.25.10.10">
    <property type="entry name" value="Leucine-rich Repeat Variant"/>
    <property type="match status" value="1"/>
</dbReference>
<dbReference type="GO" id="GO:0031047">
    <property type="term" value="P:regulatory ncRNA-mediated gene silencing"/>
    <property type="evidence" value="ECO:0007669"/>
    <property type="project" value="UniProtKB-KW"/>
</dbReference>
<proteinExistence type="inferred from homology"/>
<dbReference type="GO" id="GO:0005829">
    <property type="term" value="C:cytosol"/>
    <property type="evidence" value="ECO:0007669"/>
    <property type="project" value="UniProtKB-ARBA"/>
</dbReference>
<name>A0A0D6LPX3_9BILA</name>
<dbReference type="InterPro" id="IPR016024">
    <property type="entry name" value="ARM-type_fold"/>
</dbReference>
<dbReference type="GO" id="GO:0005634">
    <property type="term" value="C:nucleus"/>
    <property type="evidence" value="ECO:0007669"/>
    <property type="project" value="UniProtKB-SubCell"/>
</dbReference>
<evidence type="ECO:0000256" key="4">
    <source>
        <dbReference type="ARBA" id="ARBA00009834"/>
    </source>
</evidence>
<keyword evidence="10" id="KW-0943">RNA-mediated gene silencing</keyword>
<evidence type="ECO:0000256" key="11">
    <source>
        <dbReference type="ARBA" id="ARBA00023159"/>
    </source>
</evidence>
<dbReference type="SUPFAM" id="SSF51197">
    <property type="entry name" value="Clavaminate synthase-like"/>
    <property type="match status" value="1"/>
</dbReference>
<dbReference type="EMBL" id="KE125069">
    <property type="protein sequence ID" value="EPB72071.1"/>
    <property type="molecule type" value="Genomic_DNA"/>
</dbReference>
<dbReference type="FunFam" id="1.10.10.10:FF:000632">
    <property type="entry name" value="Vacuolar-sorting protein SNF8"/>
    <property type="match status" value="1"/>
</dbReference>
<evidence type="ECO:0000256" key="12">
    <source>
        <dbReference type="ARBA" id="ARBA00023163"/>
    </source>
</evidence>
<evidence type="ECO:0000256" key="1">
    <source>
        <dbReference type="ARBA" id="ARBA00004123"/>
    </source>
</evidence>
<dbReference type="GO" id="GO:0030014">
    <property type="term" value="C:CCR4-NOT complex"/>
    <property type="evidence" value="ECO:0007669"/>
    <property type="project" value="InterPro"/>
</dbReference>
<evidence type="ECO:0000256" key="7">
    <source>
        <dbReference type="ARBA" id="ARBA00022491"/>
    </source>
</evidence>
<dbReference type="InterPro" id="IPR036388">
    <property type="entry name" value="WH-like_DNA-bd_sf"/>
</dbReference>
<keyword evidence="7" id="KW-0678">Repressor</keyword>
<feature type="compositionally biased region" description="Low complexity" evidence="15">
    <location>
        <begin position="9"/>
        <end position="26"/>
    </location>
</feature>
<dbReference type="SUPFAM" id="SSF48371">
    <property type="entry name" value="ARM repeat"/>
    <property type="match status" value="1"/>
</dbReference>
<dbReference type="GO" id="GO:0006417">
    <property type="term" value="P:regulation of translation"/>
    <property type="evidence" value="ECO:0007669"/>
    <property type="project" value="UniProtKB-KW"/>
</dbReference>
<evidence type="ECO:0000256" key="5">
    <source>
        <dbReference type="ARBA" id="ARBA00014171"/>
    </source>
</evidence>
<keyword evidence="11" id="KW-0010">Activator</keyword>
<evidence type="ECO:0000256" key="3">
    <source>
        <dbReference type="ARBA" id="ARBA00006385"/>
    </source>
</evidence>
<dbReference type="InterPro" id="IPR011989">
    <property type="entry name" value="ARM-like"/>
</dbReference>
<dbReference type="Pfam" id="PF04157">
    <property type="entry name" value="EAP30"/>
    <property type="match status" value="1"/>
</dbReference>
<keyword evidence="6" id="KW-0963">Cytoplasm</keyword>
<dbReference type="Gene3D" id="1.10.10.10">
    <property type="entry name" value="Winged helix-like DNA-binding domain superfamily/Winged helix DNA-binding domain"/>
    <property type="match status" value="2"/>
</dbReference>